<dbReference type="EMBL" id="DRVY01000017">
    <property type="protein sequence ID" value="HHR91997.1"/>
    <property type="molecule type" value="Genomic_DNA"/>
</dbReference>
<name>A0A7C5YUD7_UNCC3</name>
<dbReference type="InterPro" id="IPR036388">
    <property type="entry name" value="WH-like_DNA-bd_sf"/>
</dbReference>
<sequence>MKSNYLSDRLVNLFVSKARVKVLAYIFLKPQEPFYLRKISRTTECNVNSIVRELKRLEKLGLLFSKATATKRLYYLNPDFPFLHEIRTIFHKELGLGGQLLSLKDHIGNIDLMLLTKTFIEGKISSPQDIDLLVVGEPDIRMIEVCVQNAQEISEKEINYMILNQQDYQMRMRRRDQTILKAFSEGYIIIWQSQNIN</sequence>
<comment type="caution">
    <text evidence="1">The sequence shown here is derived from an EMBL/GenBank/DDBJ whole genome shotgun (WGS) entry which is preliminary data.</text>
</comment>
<evidence type="ECO:0000313" key="1">
    <source>
        <dbReference type="EMBL" id="HHR91997.1"/>
    </source>
</evidence>
<reference evidence="1" key="1">
    <citation type="journal article" date="2020" name="mSystems">
        <title>Genome- and Community-Level Interaction Insights into Carbon Utilization and Element Cycling Functions of Hydrothermarchaeota in Hydrothermal Sediment.</title>
        <authorList>
            <person name="Zhou Z."/>
            <person name="Liu Y."/>
            <person name="Xu W."/>
            <person name="Pan J."/>
            <person name="Luo Z.H."/>
            <person name="Li M."/>
        </authorList>
    </citation>
    <scope>NUCLEOTIDE SEQUENCE [LARGE SCALE GENOMIC DNA]</scope>
    <source>
        <strain evidence="1">SpSt-1042</strain>
    </source>
</reference>
<accession>A0A7C5YUD7</accession>
<gene>
    <name evidence="1" type="ORF">ENL96_00590</name>
</gene>
<protein>
    <recommendedName>
        <fullName evidence="2">ArsR family transcriptional regulator</fullName>
    </recommendedName>
</protein>
<dbReference type="AlphaFoldDB" id="A0A7C5YUD7"/>
<dbReference type="Gene3D" id="1.10.10.10">
    <property type="entry name" value="Winged helix-like DNA-binding domain superfamily/Winged helix DNA-binding domain"/>
    <property type="match status" value="1"/>
</dbReference>
<organism evidence="1">
    <name type="scientific">candidate division CPR3 bacterium</name>
    <dbReference type="NCBI Taxonomy" id="2268181"/>
    <lineage>
        <taxon>Bacteria</taxon>
        <taxon>Bacteria division CPR3</taxon>
    </lineage>
</organism>
<evidence type="ECO:0008006" key="2">
    <source>
        <dbReference type="Google" id="ProtNLM"/>
    </source>
</evidence>
<dbReference type="SUPFAM" id="SSF46785">
    <property type="entry name" value="Winged helix' DNA-binding domain"/>
    <property type="match status" value="1"/>
</dbReference>
<proteinExistence type="predicted"/>
<dbReference type="InterPro" id="IPR036390">
    <property type="entry name" value="WH_DNA-bd_sf"/>
</dbReference>